<gene>
    <name evidence="1" type="ORF">SBF1_7260002</name>
</gene>
<dbReference type="OrthoDB" id="9813328at2"/>
<organism evidence="1 2">
    <name type="scientific">Candidatus Desulfosporosinus infrequens</name>
    <dbReference type="NCBI Taxonomy" id="2043169"/>
    <lineage>
        <taxon>Bacteria</taxon>
        <taxon>Bacillati</taxon>
        <taxon>Bacillota</taxon>
        <taxon>Clostridia</taxon>
        <taxon>Eubacteriales</taxon>
        <taxon>Desulfitobacteriaceae</taxon>
        <taxon>Desulfosporosinus</taxon>
    </lineage>
</organism>
<protein>
    <submittedName>
        <fullName evidence="1">Uncharacterized protein</fullName>
    </submittedName>
</protein>
<dbReference type="AlphaFoldDB" id="A0A2U3LQ47"/>
<evidence type="ECO:0000313" key="2">
    <source>
        <dbReference type="Proteomes" id="UP000238916"/>
    </source>
</evidence>
<proteinExistence type="predicted"/>
<accession>A0A2U3LQ47</accession>
<name>A0A2U3LQ47_9FIRM</name>
<sequence length="254" mass="29599">MFRKLLKSISDAIKPTPQSKAKLQCRDEIFIIDFISTRATGKTTEKAEVRFPVDSENIFINGKERVFNAYYVTNEGLSSDNLYYRIATPKNKFWVNPKDLARFMKVANQRHKMMAKDKKKREKTAKEDTKTAMLTPFDYDPITDEIYNCFITGKSGMAEPLGIAEKFNEVESQIAAICKNNNGKYYKSKSNKAKYVIILSPYNRIFSNVNNFREQGYRVTTFEKALLYFGIEHLWDCERMVQGENEFKELMKNK</sequence>
<dbReference type="Proteomes" id="UP000238916">
    <property type="component" value="Unassembled WGS sequence"/>
</dbReference>
<reference evidence="2" key="1">
    <citation type="submission" date="2018-02" db="EMBL/GenBank/DDBJ databases">
        <authorList>
            <person name="Hausmann B."/>
        </authorList>
    </citation>
    <scope>NUCLEOTIDE SEQUENCE [LARGE SCALE GENOMIC DNA]</scope>
    <source>
        <strain evidence="2">Peat soil MAG SbF1</strain>
    </source>
</reference>
<dbReference type="EMBL" id="OMOF01000697">
    <property type="protein sequence ID" value="SPF54020.1"/>
    <property type="molecule type" value="Genomic_DNA"/>
</dbReference>
<evidence type="ECO:0000313" key="1">
    <source>
        <dbReference type="EMBL" id="SPF54020.1"/>
    </source>
</evidence>